<evidence type="ECO:0000313" key="2">
    <source>
        <dbReference type="Proteomes" id="UP001597541"/>
    </source>
</evidence>
<proteinExistence type="predicted"/>
<keyword evidence="2" id="KW-1185">Reference proteome</keyword>
<dbReference type="Proteomes" id="UP001597541">
    <property type="component" value="Unassembled WGS sequence"/>
</dbReference>
<evidence type="ECO:0000313" key="1">
    <source>
        <dbReference type="EMBL" id="MFD2613981.1"/>
    </source>
</evidence>
<accession>A0ABW5PGW5</accession>
<sequence length="65" mass="7733">MRWKVLKVNGRFLVCRKTWHSPEWMGIDKKDIRQIETNNGRKITVEVFAECGTRELADRLLRLCS</sequence>
<name>A0ABW5PGW5_9BACL</name>
<dbReference type="RefSeq" id="WP_377604340.1">
    <property type="nucleotide sequence ID" value="NZ_JBHUME010000009.1"/>
</dbReference>
<comment type="caution">
    <text evidence="1">The sequence shown here is derived from an EMBL/GenBank/DDBJ whole genome shotgun (WGS) entry which is preliminary data.</text>
</comment>
<organism evidence="1 2">
    <name type="scientific">Paenibacillus gansuensis</name>
    <dbReference type="NCBI Taxonomy" id="306542"/>
    <lineage>
        <taxon>Bacteria</taxon>
        <taxon>Bacillati</taxon>
        <taxon>Bacillota</taxon>
        <taxon>Bacilli</taxon>
        <taxon>Bacillales</taxon>
        <taxon>Paenibacillaceae</taxon>
        <taxon>Paenibacillus</taxon>
    </lineage>
</organism>
<gene>
    <name evidence="1" type="ORF">ACFSUF_16315</name>
</gene>
<protein>
    <submittedName>
        <fullName evidence="1">Uncharacterized protein</fullName>
    </submittedName>
</protein>
<reference evidence="2" key="1">
    <citation type="journal article" date="2019" name="Int. J. Syst. Evol. Microbiol.">
        <title>The Global Catalogue of Microorganisms (GCM) 10K type strain sequencing project: providing services to taxonomists for standard genome sequencing and annotation.</title>
        <authorList>
            <consortium name="The Broad Institute Genomics Platform"/>
            <consortium name="The Broad Institute Genome Sequencing Center for Infectious Disease"/>
            <person name="Wu L."/>
            <person name="Ma J."/>
        </authorList>
    </citation>
    <scope>NUCLEOTIDE SEQUENCE [LARGE SCALE GENOMIC DNA]</scope>
    <source>
        <strain evidence="2">KCTC 3950</strain>
    </source>
</reference>
<dbReference type="EMBL" id="JBHUME010000009">
    <property type="protein sequence ID" value="MFD2613981.1"/>
    <property type="molecule type" value="Genomic_DNA"/>
</dbReference>